<organism evidence="1 2">
    <name type="scientific">Kocuria palustris PEL</name>
    <dbReference type="NCBI Taxonomy" id="1236550"/>
    <lineage>
        <taxon>Bacteria</taxon>
        <taxon>Bacillati</taxon>
        <taxon>Actinomycetota</taxon>
        <taxon>Actinomycetes</taxon>
        <taxon>Micrococcales</taxon>
        <taxon>Micrococcaceae</taxon>
        <taxon>Kocuria</taxon>
    </lineage>
</organism>
<keyword evidence="2" id="KW-1185">Reference proteome</keyword>
<evidence type="ECO:0000313" key="2">
    <source>
        <dbReference type="Proteomes" id="UP000009877"/>
    </source>
</evidence>
<name>M2XSZ5_9MICC</name>
<comment type="caution">
    <text evidence="1">The sequence shown here is derived from an EMBL/GenBank/DDBJ whole genome shotgun (WGS) entry which is preliminary data.</text>
</comment>
<dbReference type="EMBL" id="ANHZ02000019">
    <property type="protein sequence ID" value="EME35933.1"/>
    <property type="molecule type" value="Genomic_DNA"/>
</dbReference>
<proteinExistence type="predicted"/>
<sequence length="49" mass="4940">MLGHGLPREGQRGGVRCGPEWCAPTVGCAVGVEPPRGGVRVIGGHGTDC</sequence>
<reference evidence="1 2" key="1">
    <citation type="journal article" date="2014" name="Genome Announc.">
        <title>Draft Genome Sequence of Kocuria palustris PEL.</title>
        <authorList>
            <person name="Sharma G."/>
            <person name="Khatri I."/>
            <person name="Subramanian S."/>
        </authorList>
    </citation>
    <scope>NUCLEOTIDE SEQUENCE [LARGE SCALE GENOMIC DNA]</scope>
    <source>
        <strain evidence="1 2">PEL</strain>
    </source>
</reference>
<dbReference type="Proteomes" id="UP000009877">
    <property type="component" value="Unassembled WGS sequence"/>
</dbReference>
<dbReference type="AlphaFoldDB" id="M2XSZ5"/>
<accession>M2XSZ5</accession>
<gene>
    <name evidence="1" type="ORF">C884_00934</name>
</gene>
<protein>
    <submittedName>
        <fullName evidence="1">Uncharacterized protein</fullName>
    </submittedName>
</protein>
<evidence type="ECO:0000313" key="1">
    <source>
        <dbReference type="EMBL" id="EME35933.1"/>
    </source>
</evidence>